<feature type="coiled-coil region" evidence="1">
    <location>
        <begin position="23"/>
        <end position="50"/>
    </location>
</feature>
<name>A0ABU6YV64_9FABA</name>
<evidence type="ECO:0000313" key="2">
    <source>
        <dbReference type="EMBL" id="MED6214262.1"/>
    </source>
</evidence>
<evidence type="ECO:0000313" key="3">
    <source>
        <dbReference type="Proteomes" id="UP001341840"/>
    </source>
</evidence>
<dbReference type="Proteomes" id="UP001341840">
    <property type="component" value="Unassembled WGS sequence"/>
</dbReference>
<sequence>MDSYQTLTLDSSHLVCAPLGTHEIDLREQLKLLNQNLQDTDQQLQEFEERYQVDVLGFRQKDVTIEELRQRMTK</sequence>
<proteinExistence type="predicted"/>
<reference evidence="2 3" key="1">
    <citation type="journal article" date="2023" name="Plants (Basel)">
        <title>Bridging the Gap: Combining Genomics and Transcriptomics Approaches to Understand Stylosanthes scabra, an Orphan Legume from the Brazilian Caatinga.</title>
        <authorList>
            <person name="Ferreira-Neto J.R.C."/>
            <person name="da Silva M.D."/>
            <person name="Binneck E."/>
            <person name="de Melo N.F."/>
            <person name="da Silva R.H."/>
            <person name="de Melo A.L.T.M."/>
            <person name="Pandolfi V."/>
            <person name="Bustamante F.O."/>
            <person name="Brasileiro-Vidal A.C."/>
            <person name="Benko-Iseppon A.M."/>
        </authorList>
    </citation>
    <scope>NUCLEOTIDE SEQUENCE [LARGE SCALE GENOMIC DNA]</scope>
    <source>
        <tissue evidence="2">Leaves</tissue>
    </source>
</reference>
<organism evidence="2 3">
    <name type="scientific">Stylosanthes scabra</name>
    <dbReference type="NCBI Taxonomy" id="79078"/>
    <lineage>
        <taxon>Eukaryota</taxon>
        <taxon>Viridiplantae</taxon>
        <taxon>Streptophyta</taxon>
        <taxon>Embryophyta</taxon>
        <taxon>Tracheophyta</taxon>
        <taxon>Spermatophyta</taxon>
        <taxon>Magnoliopsida</taxon>
        <taxon>eudicotyledons</taxon>
        <taxon>Gunneridae</taxon>
        <taxon>Pentapetalae</taxon>
        <taxon>rosids</taxon>
        <taxon>fabids</taxon>
        <taxon>Fabales</taxon>
        <taxon>Fabaceae</taxon>
        <taxon>Papilionoideae</taxon>
        <taxon>50 kb inversion clade</taxon>
        <taxon>dalbergioids sensu lato</taxon>
        <taxon>Dalbergieae</taxon>
        <taxon>Pterocarpus clade</taxon>
        <taxon>Stylosanthes</taxon>
    </lineage>
</organism>
<accession>A0ABU6YV64</accession>
<protein>
    <submittedName>
        <fullName evidence="2">Uncharacterized protein</fullName>
    </submittedName>
</protein>
<evidence type="ECO:0000256" key="1">
    <source>
        <dbReference type="SAM" id="Coils"/>
    </source>
</evidence>
<comment type="caution">
    <text evidence="2">The sequence shown here is derived from an EMBL/GenBank/DDBJ whole genome shotgun (WGS) entry which is preliminary data.</text>
</comment>
<keyword evidence="3" id="KW-1185">Reference proteome</keyword>
<feature type="non-terminal residue" evidence="2">
    <location>
        <position position="74"/>
    </location>
</feature>
<gene>
    <name evidence="2" type="ORF">PIB30_101292</name>
</gene>
<keyword evidence="1" id="KW-0175">Coiled coil</keyword>
<dbReference type="EMBL" id="JASCZI010244599">
    <property type="protein sequence ID" value="MED6214262.1"/>
    <property type="molecule type" value="Genomic_DNA"/>
</dbReference>